<accession>A0A080ZT83</accession>
<evidence type="ECO:0000313" key="2">
    <source>
        <dbReference type="Proteomes" id="UP000028582"/>
    </source>
</evidence>
<organism evidence="1 2">
    <name type="scientific">Phytophthora nicotianae P1976</name>
    <dbReference type="NCBI Taxonomy" id="1317066"/>
    <lineage>
        <taxon>Eukaryota</taxon>
        <taxon>Sar</taxon>
        <taxon>Stramenopiles</taxon>
        <taxon>Oomycota</taxon>
        <taxon>Peronosporomycetes</taxon>
        <taxon>Peronosporales</taxon>
        <taxon>Peronosporaceae</taxon>
        <taxon>Phytophthora</taxon>
    </lineage>
</organism>
<dbReference type="AlphaFoldDB" id="A0A080ZT83"/>
<dbReference type="Proteomes" id="UP000028582">
    <property type="component" value="Unassembled WGS sequence"/>
</dbReference>
<evidence type="ECO:0000313" key="1">
    <source>
        <dbReference type="EMBL" id="ETO69844.1"/>
    </source>
</evidence>
<protein>
    <submittedName>
        <fullName evidence="1">Uncharacterized protein</fullName>
    </submittedName>
</protein>
<sequence length="47" mass="5593">MLRGCRRTVRLKNKLRLGKSLFEKIFMGNLIAVGQTRELRHQLPFCY</sequence>
<reference evidence="1 2" key="1">
    <citation type="submission" date="2013-11" db="EMBL/GenBank/DDBJ databases">
        <title>The Genome Sequence of Phytophthora parasitica P1976.</title>
        <authorList>
            <consortium name="The Broad Institute Genomics Platform"/>
            <person name="Russ C."/>
            <person name="Tyler B."/>
            <person name="Panabieres F."/>
            <person name="Shan W."/>
            <person name="Tripathy S."/>
            <person name="Grunwald N."/>
            <person name="Machado M."/>
            <person name="Johnson C.S."/>
            <person name="Walker B."/>
            <person name="Young S."/>
            <person name="Zeng Q."/>
            <person name="Gargeya S."/>
            <person name="Fitzgerald M."/>
            <person name="Haas B."/>
            <person name="Abouelleil A."/>
            <person name="Allen A.W."/>
            <person name="Alvarado L."/>
            <person name="Arachchi H.M."/>
            <person name="Berlin A.M."/>
            <person name="Chapman S.B."/>
            <person name="Gainer-Dewar J."/>
            <person name="Goldberg J."/>
            <person name="Griggs A."/>
            <person name="Gujja S."/>
            <person name="Hansen M."/>
            <person name="Howarth C."/>
            <person name="Imamovic A."/>
            <person name="Ireland A."/>
            <person name="Larimer J."/>
            <person name="McCowan C."/>
            <person name="Murphy C."/>
            <person name="Pearson M."/>
            <person name="Poon T.W."/>
            <person name="Priest M."/>
            <person name="Roberts A."/>
            <person name="Saif S."/>
            <person name="Shea T."/>
            <person name="Sisk P."/>
            <person name="Sykes S."/>
            <person name="Wortman J."/>
            <person name="Nusbaum C."/>
            <person name="Birren B."/>
        </authorList>
    </citation>
    <scope>NUCLEOTIDE SEQUENCE [LARGE SCALE GENOMIC DNA]</scope>
    <source>
        <strain evidence="1 2">P1976</strain>
    </source>
</reference>
<gene>
    <name evidence="1" type="ORF">F444_13632</name>
</gene>
<comment type="caution">
    <text evidence="1">The sequence shown here is derived from an EMBL/GenBank/DDBJ whole genome shotgun (WGS) entry which is preliminary data.</text>
</comment>
<name>A0A080ZT83_PHYNI</name>
<proteinExistence type="predicted"/>
<dbReference type="EMBL" id="ANJA01002478">
    <property type="protein sequence ID" value="ETO69844.1"/>
    <property type="molecule type" value="Genomic_DNA"/>
</dbReference>